<proteinExistence type="predicted"/>
<reference evidence="3" key="1">
    <citation type="submission" date="2015-07" db="EMBL/GenBank/DDBJ databases">
        <title>Fjat-10036 dsm4.</title>
        <authorList>
            <person name="Liu B."/>
            <person name="Wang J."/>
            <person name="Zhu Y."/>
            <person name="Liu G."/>
            <person name="Chen Q."/>
            <person name="Chen Z."/>
            <person name="Lan J."/>
            <person name="Che J."/>
            <person name="Ge C."/>
            <person name="Shi H."/>
            <person name="Pan Z."/>
            <person name="Liu X."/>
        </authorList>
    </citation>
    <scope>NUCLEOTIDE SEQUENCE [LARGE SCALE GENOMIC DNA]</scope>
    <source>
        <strain evidence="3">DSM 4</strain>
    </source>
</reference>
<dbReference type="Gene3D" id="2.40.30.200">
    <property type="match status" value="1"/>
</dbReference>
<evidence type="ECO:0000259" key="1">
    <source>
        <dbReference type="Pfam" id="PF05709"/>
    </source>
</evidence>
<comment type="caution">
    <text evidence="2">The sequence shown here is derived from an EMBL/GenBank/DDBJ whole genome shotgun (WGS) entry which is preliminary data.</text>
</comment>
<dbReference type="Proteomes" id="UP000037109">
    <property type="component" value="Unassembled WGS sequence"/>
</dbReference>
<dbReference type="NCBIfam" id="TIGR01633">
    <property type="entry name" value="phi3626_gp14_N"/>
    <property type="match status" value="1"/>
</dbReference>
<dbReference type="Pfam" id="PF05709">
    <property type="entry name" value="Sipho_tail"/>
    <property type="match status" value="1"/>
</dbReference>
<gene>
    <name evidence="2" type="ORF">AF332_20560</name>
</gene>
<dbReference type="EMBL" id="LGUF01000007">
    <property type="protein sequence ID" value="KON88943.1"/>
    <property type="molecule type" value="Genomic_DNA"/>
</dbReference>
<organism evidence="2 3">
    <name type="scientific">Sporosarcina globispora</name>
    <name type="common">Bacillus globisporus</name>
    <dbReference type="NCBI Taxonomy" id="1459"/>
    <lineage>
        <taxon>Bacteria</taxon>
        <taxon>Bacillati</taxon>
        <taxon>Bacillota</taxon>
        <taxon>Bacilli</taxon>
        <taxon>Bacillales</taxon>
        <taxon>Caryophanaceae</taxon>
        <taxon>Sporosarcina</taxon>
    </lineage>
</organism>
<dbReference type="STRING" id="1459.AF332_20560"/>
<keyword evidence="3" id="KW-1185">Reference proteome</keyword>
<dbReference type="Gene3D" id="2.60.120.860">
    <property type="match status" value="1"/>
</dbReference>
<protein>
    <recommendedName>
        <fullName evidence="1">Siphovirus-type tail component RIFT-related domain-containing protein</fullName>
    </recommendedName>
</protein>
<dbReference type="OrthoDB" id="3078561at2"/>
<name>A0A0M0GGR2_SPOGL</name>
<sequence>MPITLVKNNNFYFDGIKKPYILALKKERPVFAPIKRNYLYIPGLEGALLDSTETDIRIQPVTVWVDNETFPSLQKLKEDMADWLIKEQVAELIFEDELDRTYFAAVDGSLDLEEIVTSGKGTILFACPDPYKYGPVETSGPIADFSLPTVFHNSGRAPTPPRFKVTLKNDTTFLDIIGDEDYMRIGRPVNIDEFAIAERELVLHDPMSTTTGWGDALSSDIDGGVVAGTMISDGTKFIASSFGTGTTWHGPAKIKSLGQELSDFDVEVQPILDNDDLTKIGRIEVYLLDVNKKAVAKLAIKDISKGQGGNIAELRVGDNEVNHFMIADYGTNWNTWHNFNGLLQITKKGNKWTAYVCKFIDGDRNNRTSRKLVEWEDSDNQFTRKVAHVVVHIGANGTATPSRMSIQDLRVYKLNQLTQNQIPYIGGAGDVFEFNMEASRILKNGDFFMRKDFGARFFHLQKGDNVLVFNPPEVIEKVEAEWRQRFK</sequence>
<dbReference type="PATRIC" id="fig|1459.3.peg.4538"/>
<dbReference type="InterPro" id="IPR008841">
    <property type="entry name" value="Siphovirus-type_tail_N"/>
</dbReference>
<evidence type="ECO:0000313" key="3">
    <source>
        <dbReference type="Proteomes" id="UP000037109"/>
    </source>
</evidence>
<dbReference type="AlphaFoldDB" id="A0A0M0GGR2"/>
<dbReference type="InterPro" id="IPR006520">
    <property type="entry name" value="Dit_BPSPP_N"/>
</dbReference>
<evidence type="ECO:0000313" key="2">
    <source>
        <dbReference type="EMBL" id="KON88943.1"/>
    </source>
</evidence>
<feature type="domain" description="Siphovirus-type tail component RIFT-related" evidence="1">
    <location>
        <begin position="28"/>
        <end position="127"/>
    </location>
</feature>
<accession>A0A0M0GGR2</accession>